<evidence type="ECO:0000313" key="2">
    <source>
        <dbReference type="EMBL" id="MCE8050959.1"/>
    </source>
</evidence>
<proteinExistence type="predicted"/>
<reference evidence="2" key="1">
    <citation type="submission" date="2020-05" db="EMBL/GenBank/DDBJ databases">
        <authorList>
            <person name="Wang L."/>
            <person name="Shao Z."/>
        </authorList>
    </citation>
    <scope>NUCLEOTIDE SEQUENCE</scope>
    <source>
        <strain evidence="2">MCCC 1A05776</strain>
    </source>
</reference>
<dbReference type="Proteomes" id="UP001320178">
    <property type="component" value="Unassembled WGS sequence"/>
</dbReference>
<accession>A0AAW4YRC0</accession>
<dbReference type="Pfam" id="PF03886">
    <property type="entry name" value="ABC_trans_aux"/>
    <property type="match status" value="1"/>
</dbReference>
<dbReference type="InterPro" id="IPR005586">
    <property type="entry name" value="ABC_trans_aux"/>
</dbReference>
<evidence type="ECO:0000313" key="3">
    <source>
        <dbReference type="Proteomes" id="UP001320178"/>
    </source>
</evidence>
<comment type="caution">
    <text evidence="2">The sequence shown here is derived from an EMBL/GenBank/DDBJ whole genome shotgun (WGS) entry which is preliminary data.</text>
</comment>
<protein>
    <recommendedName>
        <fullName evidence="1">ABC-type transport auxiliary lipoprotein component domain-containing protein</fullName>
    </recommendedName>
</protein>
<feature type="domain" description="ABC-type transport auxiliary lipoprotein component" evidence="1">
    <location>
        <begin position="34"/>
        <end position="195"/>
    </location>
</feature>
<organism evidence="2 3">
    <name type="scientific">Billgrantia desiderata</name>
    <dbReference type="NCBI Taxonomy" id="52021"/>
    <lineage>
        <taxon>Bacteria</taxon>
        <taxon>Pseudomonadati</taxon>
        <taxon>Pseudomonadota</taxon>
        <taxon>Gammaproteobacteria</taxon>
        <taxon>Oceanospirillales</taxon>
        <taxon>Halomonadaceae</taxon>
        <taxon>Billgrantia</taxon>
    </lineage>
</organism>
<dbReference type="RefSeq" id="WP_234238946.1">
    <property type="nucleotide sequence ID" value="NZ_JABFTS010000002.1"/>
</dbReference>
<reference evidence="2" key="2">
    <citation type="journal article" date="2021" name="Front. Microbiol.">
        <title>Aerobic Denitrification and Heterotrophic Sulfur Oxidation in the Genus Halomonas Revealed by Six Novel Species Characterizations and Genome-Based Analysis.</title>
        <authorList>
            <person name="Wang L."/>
            <person name="Shao Z."/>
        </authorList>
    </citation>
    <scope>NUCLEOTIDE SEQUENCE</scope>
    <source>
        <strain evidence="2">MCCC 1A05776</strain>
    </source>
</reference>
<evidence type="ECO:0000259" key="1">
    <source>
        <dbReference type="Pfam" id="PF03886"/>
    </source>
</evidence>
<gene>
    <name evidence="2" type="ORF">HOP61_06605</name>
</gene>
<dbReference type="SUPFAM" id="SSF159594">
    <property type="entry name" value="XCC0632-like"/>
    <property type="match status" value="1"/>
</dbReference>
<dbReference type="PROSITE" id="PS51257">
    <property type="entry name" value="PROKAR_LIPOPROTEIN"/>
    <property type="match status" value="1"/>
</dbReference>
<sequence>MRYRPRLSWLVALAVALALGGCQFVPERTPVAFYDLPARTLTPAPSSATQVDATLRLATPRASGLLDGTRILVVPQPNRPQVYAGARWADAMPLLLRDRLLDAFHDDGRLPGVVHEDSGVTADVELHSNLRTFHSEYRGGRPEAVIRLEARLVDARTQRLLASQRFLHYQRADSESIEDVVDAFGTAADRLAQELVDWSLMQMHER</sequence>
<dbReference type="AlphaFoldDB" id="A0AAW4YRC0"/>
<dbReference type="EMBL" id="JABFTS010000002">
    <property type="protein sequence ID" value="MCE8050959.1"/>
    <property type="molecule type" value="Genomic_DNA"/>
</dbReference>
<dbReference type="Gene3D" id="3.40.50.10610">
    <property type="entry name" value="ABC-type transport auxiliary lipoprotein component"/>
    <property type="match status" value="1"/>
</dbReference>
<name>A0AAW4YRC0_9GAMM</name>